<dbReference type="EC" id="2.3.1.274" evidence="8 10"/>
<evidence type="ECO:0000256" key="9">
    <source>
        <dbReference type="ARBA" id="ARBA00046608"/>
    </source>
</evidence>
<comment type="pathway">
    <text evidence="10">Lipid metabolism; phospholipid metabolism.</text>
</comment>
<dbReference type="GO" id="GO:0005737">
    <property type="term" value="C:cytoplasm"/>
    <property type="evidence" value="ECO:0007669"/>
    <property type="project" value="UniProtKB-SubCell"/>
</dbReference>
<keyword evidence="6 10" id="KW-0594">Phospholipid biosynthesis</keyword>
<dbReference type="HAMAP" id="MF_00019">
    <property type="entry name" value="PlsX"/>
    <property type="match status" value="1"/>
</dbReference>
<dbReference type="PANTHER" id="PTHR30100:SF1">
    <property type="entry name" value="PHOSPHATE ACYLTRANSFERASE"/>
    <property type="match status" value="1"/>
</dbReference>
<dbReference type="GO" id="GO:0006633">
    <property type="term" value="P:fatty acid biosynthetic process"/>
    <property type="evidence" value="ECO:0007669"/>
    <property type="project" value="UniProtKB-UniRule"/>
</dbReference>
<keyword evidence="7 10" id="KW-1208">Phospholipid metabolism</keyword>
<gene>
    <name evidence="10 11" type="primary">plsX</name>
    <name evidence="11" type="ORF">IAD04_03260</name>
</gene>
<keyword evidence="5 10" id="KW-0443">Lipid metabolism</keyword>
<evidence type="ECO:0000256" key="10">
    <source>
        <dbReference type="HAMAP-Rule" id="MF_00019"/>
    </source>
</evidence>
<reference evidence="11" key="1">
    <citation type="submission" date="2020-10" db="EMBL/GenBank/DDBJ databases">
        <authorList>
            <person name="Gilroy R."/>
        </authorList>
    </citation>
    <scope>NUCLEOTIDE SEQUENCE</scope>
    <source>
        <strain evidence="11">14508</strain>
    </source>
</reference>
<dbReference type="SUPFAM" id="SSF53659">
    <property type="entry name" value="Isocitrate/Isopropylmalate dehydrogenase-like"/>
    <property type="match status" value="1"/>
</dbReference>
<dbReference type="AlphaFoldDB" id="A0A9D1G8S7"/>
<keyword evidence="3 10" id="KW-0444">Lipid biosynthesis</keyword>
<evidence type="ECO:0000256" key="8">
    <source>
        <dbReference type="ARBA" id="ARBA00024069"/>
    </source>
</evidence>
<protein>
    <recommendedName>
        <fullName evidence="8 10">Phosphate acyltransferase</fullName>
        <ecNumber evidence="8 10">2.3.1.274</ecNumber>
    </recommendedName>
    <alternativeName>
        <fullName evidence="10">Acyl-ACP phosphotransacylase</fullName>
    </alternativeName>
    <alternativeName>
        <fullName evidence="10">Acyl-[acyl-carrier-protein]--phosphate acyltransferase</fullName>
    </alternativeName>
    <alternativeName>
        <fullName evidence="10">Phosphate-acyl-ACP acyltransferase</fullName>
    </alternativeName>
</protein>
<dbReference type="InterPro" id="IPR012281">
    <property type="entry name" value="Phospholipid_synth_PlsX-like"/>
</dbReference>
<dbReference type="PANTHER" id="PTHR30100">
    <property type="entry name" value="FATTY ACID/PHOSPHOLIPID SYNTHESIS PROTEIN PLSX"/>
    <property type="match status" value="1"/>
</dbReference>
<evidence type="ECO:0000256" key="2">
    <source>
        <dbReference type="ARBA" id="ARBA00022490"/>
    </source>
</evidence>
<evidence type="ECO:0000313" key="12">
    <source>
        <dbReference type="Proteomes" id="UP000886893"/>
    </source>
</evidence>
<comment type="subcellular location">
    <subcellularLocation>
        <location evidence="10">Cytoplasm</location>
    </subcellularLocation>
    <text evidence="10">Associated with the membrane possibly through PlsY.</text>
</comment>
<dbReference type="NCBIfam" id="TIGR00182">
    <property type="entry name" value="plsX"/>
    <property type="match status" value="1"/>
</dbReference>
<keyword evidence="11" id="KW-0012">Acyltransferase</keyword>
<comment type="function">
    <text evidence="10">Catalyzes the reversible formation of acyl-phosphate (acyl-PO(4)) from acyl-[acyl-carrier-protein] (acyl-ACP). This enzyme utilizes acyl-ACP as fatty acyl donor, but not acyl-CoA.</text>
</comment>
<comment type="similarity">
    <text evidence="10">Belongs to the PlsX family.</text>
</comment>
<accession>A0A9D1G8S7</accession>
<dbReference type="GO" id="GO:0043811">
    <property type="term" value="F:phosphate:acyl-[acyl carrier protein] acyltransferase activity"/>
    <property type="evidence" value="ECO:0007669"/>
    <property type="project" value="UniProtKB-UniRule"/>
</dbReference>
<dbReference type="EMBL" id="DVKI01000103">
    <property type="protein sequence ID" value="HIT17385.1"/>
    <property type="molecule type" value="Genomic_DNA"/>
</dbReference>
<dbReference type="Proteomes" id="UP000886893">
    <property type="component" value="Unassembled WGS sequence"/>
</dbReference>
<comment type="caution">
    <text evidence="11">The sequence shown here is derived from an EMBL/GenBank/DDBJ whole genome shotgun (WGS) entry which is preliminary data.</text>
</comment>
<dbReference type="Gene3D" id="3.40.718.10">
    <property type="entry name" value="Isopropylmalate Dehydrogenase"/>
    <property type="match status" value="1"/>
</dbReference>
<dbReference type="GO" id="GO:0008654">
    <property type="term" value="P:phospholipid biosynthetic process"/>
    <property type="evidence" value="ECO:0007669"/>
    <property type="project" value="UniProtKB-KW"/>
</dbReference>
<comment type="subunit">
    <text evidence="9 10">Homodimer. Probably interacts with PlsY.</text>
</comment>
<evidence type="ECO:0000256" key="3">
    <source>
        <dbReference type="ARBA" id="ARBA00022516"/>
    </source>
</evidence>
<comment type="catalytic activity">
    <reaction evidence="1 10">
        <text>a fatty acyl-[ACP] + phosphate = an acyl phosphate + holo-[ACP]</text>
        <dbReference type="Rhea" id="RHEA:42292"/>
        <dbReference type="Rhea" id="RHEA-COMP:9685"/>
        <dbReference type="Rhea" id="RHEA-COMP:14125"/>
        <dbReference type="ChEBI" id="CHEBI:43474"/>
        <dbReference type="ChEBI" id="CHEBI:59918"/>
        <dbReference type="ChEBI" id="CHEBI:64479"/>
        <dbReference type="ChEBI" id="CHEBI:138651"/>
        <dbReference type="EC" id="2.3.1.274"/>
    </reaction>
</comment>
<evidence type="ECO:0000256" key="6">
    <source>
        <dbReference type="ARBA" id="ARBA00023209"/>
    </source>
</evidence>
<evidence type="ECO:0000256" key="5">
    <source>
        <dbReference type="ARBA" id="ARBA00023098"/>
    </source>
</evidence>
<dbReference type="InterPro" id="IPR003664">
    <property type="entry name" value="FA_synthesis"/>
</dbReference>
<evidence type="ECO:0000313" key="11">
    <source>
        <dbReference type="EMBL" id="HIT17385.1"/>
    </source>
</evidence>
<proteinExistence type="inferred from homology"/>
<keyword evidence="4 10" id="KW-0808">Transferase</keyword>
<evidence type="ECO:0000256" key="1">
    <source>
        <dbReference type="ARBA" id="ARBA00001232"/>
    </source>
</evidence>
<sequence length="324" mass="34989">MIKLAVDAMGGDLGSSIVVQAVLNYLKTNNDVEFHVVGKLEELKLLEGKAILYDAKDVMGMEDGALTILRKKETSMNKAVELVANGTCDGIVSCGSTGAFLTLSTLKVKLIPNVKRAALGTLFPTIDPDKFVFMLDLGANNENNGEQIAKFAEMGQIVYQSLFDKKDVAVYLLSNGSEDKKGCPEGKEAFQILKEKNYDWFKGNMEAKEVLMGKADVIATGGYAGNVLLKSIEGTASLMSKLMKKAFKKNPLTMLGYLFASSGINAMKKHIDPTKGGGAMLIGINKVCVKAHGNSDARAFQTGIEFAVSMIQKGICQTLKEKYE</sequence>
<evidence type="ECO:0000256" key="4">
    <source>
        <dbReference type="ARBA" id="ARBA00022679"/>
    </source>
</evidence>
<evidence type="ECO:0000256" key="7">
    <source>
        <dbReference type="ARBA" id="ARBA00023264"/>
    </source>
</evidence>
<organism evidence="11 12">
    <name type="scientific">Candidatus Caccosoma faecigallinarum</name>
    <dbReference type="NCBI Taxonomy" id="2840720"/>
    <lineage>
        <taxon>Bacteria</taxon>
        <taxon>Bacillati</taxon>
        <taxon>Bacillota</taxon>
        <taxon>Bacillota incertae sedis</taxon>
        <taxon>Candidatus Caccosoma</taxon>
    </lineage>
</organism>
<dbReference type="Pfam" id="PF02504">
    <property type="entry name" value="FA_synthesis"/>
    <property type="match status" value="1"/>
</dbReference>
<name>A0A9D1G8S7_9FIRM</name>
<dbReference type="PIRSF" id="PIRSF002465">
    <property type="entry name" value="Phsphlp_syn_PlsX"/>
    <property type="match status" value="1"/>
</dbReference>
<reference evidence="11" key="2">
    <citation type="journal article" date="2021" name="PeerJ">
        <title>Extensive microbial diversity within the chicken gut microbiome revealed by metagenomics and culture.</title>
        <authorList>
            <person name="Gilroy R."/>
            <person name="Ravi A."/>
            <person name="Getino M."/>
            <person name="Pursley I."/>
            <person name="Horton D.L."/>
            <person name="Alikhan N.F."/>
            <person name="Baker D."/>
            <person name="Gharbi K."/>
            <person name="Hall N."/>
            <person name="Watson M."/>
            <person name="Adriaenssens E.M."/>
            <person name="Foster-Nyarko E."/>
            <person name="Jarju S."/>
            <person name="Secka A."/>
            <person name="Antonio M."/>
            <person name="Oren A."/>
            <person name="Chaudhuri R.R."/>
            <person name="La Ragione R."/>
            <person name="Hildebrand F."/>
            <person name="Pallen M.J."/>
        </authorList>
    </citation>
    <scope>NUCLEOTIDE SEQUENCE</scope>
    <source>
        <strain evidence="11">14508</strain>
    </source>
</reference>
<keyword evidence="2 10" id="KW-0963">Cytoplasm</keyword>